<evidence type="ECO:0000313" key="2">
    <source>
        <dbReference type="EMBL" id="KDQ54263.1"/>
    </source>
</evidence>
<gene>
    <name evidence="2" type="ORF">JAAARDRAFT_196639</name>
</gene>
<name>A0A067PH74_9AGAM</name>
<dbReference type="InParanoid" id="A0A067PH74"/>
<sequence>MLRGERPEPLNLPQEDDNNDDDDRPSPGPRVLSWVELAHTAERGYPKNINLLAAFIGQPKFPELVRRFLFDELNPDSEIPSSAVALNDLPYFSGSVSVFHSAIARFYAPSDLSAELEGCIKNAFGPILVGEANIRGEILSLSYWTRNNLGCMAWLLAEFFSFSLPIMKDEATGMWVVRPEFTGNGRQSLAVIPVDSIERAAHLIGVYGSAFLPPDFPHEDSLDVFGAFYISKYADHHMHEFLVY</sequence>
<organism evidence="2 3">
    <name type="scientific">Jaapia argillacea MUCL 33604</name>
    <dbReference type="NCBI Taxonomy" id="933084"/>
    <lineage>
        <taxon>Eukaryota</taxon>
        <taxon>Fungi</taxon>
        <taxon>Dikarya</taxon>
        <taxon>Basidiomycota</taxon>
        <taxon>Agaricomycotina</taxon>
        <taxon>Agaricomycetes</taxon>
        <taxon>Agaricomycetidae</taxon>
        <taxon>Jaapiales</taxon>
        <taxon>Jaapiaceae</taxon>
        <taxon>Jaapia</taxon>
    </lineage>
</organism>
<dbReference type="AlphaFoldDB" id="A0A067PH74"/>
<feature type="region of interest" description="Disordered" evidence="1">
    <location>
        <begin position="1"/>
        <end position="28"/>
    </location>
</feature>
<protein>
    <submittedName>
        <fullName evidence="2">Uncharacterized protein</fullName>
    </submittedName>
</protein>
<dbReference type="OrthoDB" id="3187773at2759"/>
<dbReference type="HOGENOM" id="CLU_006344_15_0_1"/>
<proteinExistence type="predicted"/>
<evidence type="ECO:0000256" key="1">
    <source>
        <dbReference type="SAM" id="MobiDB-lite"/>
    </source>
</evidence>
<accession>A0A067PH74</accession>
<dbReference type="EMBL" id="KL197729">
    <property type="protein sequence ID" value="KDQ54263.1"/>
    <property type="molecule type" value="Genomic_DNA"/>
</dbReference>
<reference evidence="3" key="1">
    <citation type="journal article" date="2014" name="Proc. Natl. Acad. Sci. U.S.A.">
        <title>Extensive sampling of basidiomycete genomes demonstrates inadequacy of the white-rot/brown-rot paradigm for wood decay fungi.</title>
        <authorList>
            <person name="Riley R."/>
            <person name="Salamov A.A."/>
            <person name="Brown D.W."/>
            <person name="Nagy L.G."/>
            <person name="Floudas D."/>
            <person name="Held B.W."/>
            <person name="Levasseur A."/>
            <person name="Lombard V."/>
            <person name="Morin E."/>
            <person name="Otillar R."/>
            <person name="Lindquist E.A."/>
            <person name="Sun H."/>
            <person name="LaButti K.M."/>
            <person name="Schmutz J."/>
            <person name="Jabbour D."/>
            <person name="Luo H."/>
            <person name="Baker S.E."/>
            <person name="Pisabarro A.G."/>
            <person name="Walton J.D."/>
            <person name="Blanchette R.A."/>
            <person name="Henrissat B."/>
            <person name="Martin F."/>
            <person name="Cullen D."/>
            <person name="Hibbett D.S."/>
            <person name="Grigoriev I.V."/>
        </authorList>
    </citation>
    <scope>NUCLEOTIDE SEQUENCE [LARGE SCALE GENOMIC DNA]</scope>
    <source>
        <strain evidence="3">MUCL 33604</strain>
    </source>
</reference>
<keyword evidence="3" id="KW-1185">Reference proteome</keyword>
<feature type="compositionally biased region" description="Acidic residues" evidence="1">
    <location>
        <begin position="14"/>
        <end position="23"/>
    </location>
</feature>
<evidence type="ECO:0000313" key="3">
    <source>
        <dbReference type="Proteomes" id="UP000027265"/>
    </source>
</evidence>
<dbReference type="Proteomes" id="UP000027265">
    <property type="component" value="Unassembled WGS sequence"/>
</dbReference>